<feature type="transmembrane region" description="Helical" evidence="1">
    <location>
        <begin position="65"/>
        <end position="82"/>
    </location>
</feature>
<feature type="transmembrane region" description="Helical" evidence="1">
    <location>
        <begin position="94"/>
        <end position="116"/>
    </location>
</feature>
<dbReference type="AlphaFoldDB" id="A0A1G9KTX3"/>
<evidence type="ECO:0000313" key="2">
    <source>
        <dbReference type="EMBL" id="SDL53079.1"/>
    </source>
</evidence>
<evidence type="ECO:0000313" key="3">
    <source>
        <dbReference type="Proteomes" id="UP000198706"/>
    </source>
</evidence>
<name>A0A1G9KTX3_9PSED</name>
<feature type="transmembrane region" description="Helical" evidence="1">
    <location>
        <begin position="32"/>
        <end position="53"/>
    </location>
</feature>
<feature type="transmembrane region" description="Helical" evidence="1">
    <location>
        <begin position="128"/>
        <end position="146"/>
    </location>
</feature>
<keyword evidence="1" id="KW-0812">Transmembrane</keyword>
<reference evidence="2 3" key="1">
    <citation type="submission" date="2016-10" db="EMBL/GenBank/DDBJ databases">
        <authorList>
            <person name="de Groot N.N."/>
        </authorList>
    </citation>
    <scope>NUCLEOTIDE SEQUENCE [LARGE SCALE GENOMIC DNA]</scope>
    <source>
        <strain evidence="2 3">JCM 21544</strain>
    </source>
</reference>
<keyword evidence="3" id="KW-1185">Reference proteome</keyword>
<gene>
    <name evidence="2" type="ORF">SAMN05216186_12331</name>
</gene>
<dbReference type="Proteomes" id="UP000198706">
    <property type="component" value="Unassembled WGS sequence"/>
</dbReference>
<dbReference type="EMBL" id="FNFD01000023">
    <property type="protein sequence ID" value="SDL53079.1"/>
    <property type="molecule type" value="Genomic_DNA"/>
</dbReference>
<keyword evidence="1" id="KW-0472">Membrane</keyword>
<evidence type="ECO:0000256" key="1">
    <source>
        <dbReference type="SAM" id="Phobius"/>
    </source>
</evidence>
<dbReference type="RefSeq" id="WP_090257313.1">
    <property type="nucleotide sequence ID" value="NZ_CBKZNZ010000009.1"/>
</dbReference>
<accession>A0A1G9KTX3</accession>
<protein>
    <submittedName>
        <fullName evidence="2">Uncharacterized protein</fullName>
    </submittedName>
</protein>
<dbReference type="STRING" id="137658.SAMN05216186_12331"/>
<feature type="transmembrane region" description="Helical" evidence="1">
    <location>
        <begin position="166"/>
        <end position="197"/>
    </location>
</feature>
<proteinExistence type="predicted"/>
<sequence length="210" mass="22529">MDENPYAAPAVELVDGAAAHSLEGWNASQLHVLGWLSLVSTFGTLVFLVMSLVGAALRMPDLETYGEWIGIAMVLLGNYLLIRFKGFAEARFEARGLGIPVWTIVAVSLAMEAVVFGSGLEALDWRSITYLVLTGILGLLTLWFGIRLLKVQNVSPPFKVLAWLEIAVGPLLASVVLMMFAVIPALAAGVAMALVFFRGAAELEGLGEPR</sequence>
<keyword evidence="1" id="KW-1133">Transmembrane helix</keyword>
<organism evidence="2 3">
    <name type="scientific">Pseudomonas indica</name>
    <dbReference type="NCBI Taxonomy" id="137658"/>
    <lineage>
        <taxon>Bacteria</taxon>
        <taxon>Pseudomonadati</taxon>
        <taxon>Pseudomonadota</taxon>
        <taxon>Gammaproteobacteria</taxon>
        <taxon>Pseudomonadales</taxon>
        <taxon>Pseudomonadaceae</taxon>
        <taxon>Pseudomonas</taxon>
    </lineage>
</organism>
<dbReference type="OrthoDB" id="6874884at2"/>